<evidence type="ECO:0000313" key="3">
    <source>
        <dbReference type="Proteomes" id="UP000249396"/>
    </source>
</evidence>
<organism evidence="2 3">
    <name type="scientific">Candidatus Methylumidiphilus alinenensis</name>
    <dbReference type="NCBI Taxonomy" id="2202197"/>
    <lineage>
        <taxon>Bacteria</taxon>
        <taxon>Pseudomonadati</taxon>
        <taxon>Pseudomonadota</taxon>
        <taxon>Gammaproteobacteria</taxon>
        <taxon>Methylococcales</taxon>
        <taxon>Candidatus Methylumidiphilus</taxon>
    </lineage>
</organism>
<evidence type="ECO:0000256" key="1">
    <source>
        <dbReference type="SAM" id="Phobius"/>
    </source>
</evidence>
<keyword evidence="1" id="KW-0472">Membrane</keyword>
<proteinExistence type="predicted"/>
<feature type="non-terminal residue" evidence="2">
    <location>
        <position position="1"/>
    </location>
</feature>
<protein>
    <submittedName>
        <fullName evidence="2">PEP-CTERM sorting domain-containing protein</fullName>
    </submittedName>
</protein>
<accession>A0A2W4QJE5</accession>
<keyword evidence="1" id="KW-1133">Transmembrane helix</keyword>
<dbReference type="Proteomes" id="UP000249396">
    <property type="component" value="Unassembled WGS sequence"/>
</dbReference>
<dbReference type="AlphaFoldDB" id="A0A2W4QJE5"/>
<dbReference type="EMBL" id="QJPH01000551">
    <property type="protein sequence ID" value="PZN70569.1"/>
    <property type="molecule type" value="Genomic_DNA"/>
</dbReference>
<sequence length="39" mass="4319">YDYYVMDNVTYTPTPIPGAIWLVLSGLASLGAFARRRAV</sequence>
<evidence type="ECO:0000313" key="2">
    <source>
        <dbReference type="EMBL" id="PZN70569.1"/>
    </source>
</evidence>
<comment type="caution">
    <text evidence="2">The sequence shown here is derived from an EMBL/GenBank/DDBJ whole genome shotgun (WGS) entry which is preliminary data.</text>
</comment>
<gene>
    <name evidence="2" type="ORF">DM484_28290</name>
</gene>
<name>A0A2W4QJE5_9GAMM</name>
<reference evidence="2 3" key="1">
    <citation type="journal article" date="2018" name="Aquat. Microb. Ecol.">
        <title>Gammaproteobacterial methanotrophs dominate.</title>
        <authorList>
            <person name="Rissanen A.J."/>
            <person name="Saarenheimo J."/>
            <person name="Tiirola M."/>
            <person name="Peura S."/>
            <person name="Aalto S.L."/>
            <person name="Karvinen A."/>
            <person name="Nykanen H."/>
        </authorList>
    </citation>
    <scope>NUCLEOTIDE SEQUENCE [LARGE SCALE GENOMIC DNA]</scope>
    <source>
        <strain evidence="2">AMbin10</strain>
    </source>
</reference>
<keyword evidence="1" id="KW-0812">Transmembrane</keyword>
<feature type="transmembrane region" description="Helical" evidence="1">
    <location>
        <begin position="16"/>
        <end position="34"/>
    </location>
</feature>